<dbReference type="CDD" id="cd19875">
    <property type="entry name" value="DSRM_EIF2AK2-like"/>
    <property type="match status" value="1"/>
</dbReference>
<accession>A0A286UNQ8</accession>
<dbReference type="GO" id="GO:0003723">
    <property type="term" value="F:RNA binding"/>
    <property type="evidence" value="ECO:0007669"/>
    <property type="project" value="UniProtKB-UniRule"/>
</dbReference>
<protein>
    <submittedName>
        <fullName evidence="4">DsRNA binding protein</fullName>
    </submittedName>
</protein>
<name>A0A286UNQ8_9AGAM</name>
<evidence type="ECO:0000256" key="1">
    <source>
        <dbReference type="PROSITE-ProRule" id="PRU00266"/>
    </source>
</evidence>
<proteinExistence type="predicted"/>
<dbReference type="Proteomes" id="UP000217199">
    <property type="component" value="Unassembled WGS sequence"/>
</dbReference>
<comment type="caution">
    <text evidence="4">The sequence shown here is derived from an EMBL/GenBank/DDBJ whole genome shotgun (WGS) entry which is preliminary data.</text>
</comment>
<dbReference type="SMART" id="SM00358">
    <property type="entry name" value="DSRM"/>
    <property type="match status" value="1"/>
</dbReference>
<sequence length="77" mass="8651">MENGGTVELNNFLQSKHKATDLSWLESVNGPDHEPEWTCTCLIKGRSYGTGQGSNKKDARNEASKSALRRLRDEERT</sequence>
<evidence type="ECO:0000256" key="2">
    <source>
        <dbReference type="SAM" id="MobiDB-lite"/>
    </source>
</evidence>
<dbReference type="AlphaFoldDB" id="A0A286UNQ8"/>
<dbReference type="InParanoid" id="A0A286UNQ8"/>
<dbReference type="InterPro" id="IPR014720">
    <property type="entry name" value="dsRBD_dom"/>
</dbReference>
<feature type="domain" description="DRBM" evidence="3">
    <location>
        <begin position="4"/>
        <end position="73"/>
    </location>
</feature>
<gene>
    <name evidence="4" type="ORF">PNOK_0386800</name>
</gene>
<dbReference type="EMBL" id="NBII01000003">
    <property type="protein sequence ID" value="PAV21241.1"/>
    <property type="molecule type" value="Genomic_DNA"/>
</dbReference>
<feature type="region of interest" description="Disordered" evidence="2">
    <location>
        <begin position="47"/>
        <end position="77"/>
    </location>
</feature>
<evidence type="ECO:0000259" key="3">
    <source>
        <dbReference type="PROSITE" id="PS50137"/>
    </source>
</evidence>
<evidence type="ECO:0000313" key="5">
    <source>
        <dbReference type="Proteomes" id="UP000217199"/>
    </source>
</evidence>
<organism evidence="4 5">
    <name type="scientific">Pyrrhoderma noxium</name>
    <dbReference type="NCBI Taxonomy" id="2282107"/>
    <lineage>
        <taxon>Eukaryota</taxon>
        <taxon>Fungi</taxon>
        <taxon>Dikarya</taxon>
        <taxon>Basidiomycota</taxon>
        <taxon>Agaricomycotina</taxon>
        <taxon>Agaricomycetes</taxon>
        <taxon>Hymenochaetales</taxon>
        <taxon>Hymenochaetaceae</taxon>
        <taxon>Pyrrhoderma</taxon>
    </lineage>
</organism>
<dbReference type="PROSITE" id="PS50137">
    <property type="entry name" value="DS_RBD"/>
    <property type="match status" value="1"/>
</dbReference>
<dbReference type="SUPFAM" id="SSF54768">
    <property type="entry name" value="dsRNA-binding domain-like"/>
    <property type="match status" value="1"/>
</dbReference>
<dbReference type="OrthoDB" id="3246846at2759"/>
<dbReference type="Pfam" id="PF00035">
    <property type="entry name" value="dsrm"/>
    <property type="match status" value="1"/>
</dbReference>
<reference evidence="4 5" key="1">
    <citation type="journal article" date="2017" name="Mol. Ecol.">
        <title>Comparative and population genomic landscape of Phellinus noxius: A hypervariable fungus causing root rot in trees.</title>
        <authorList>
            <person name="Chung C.L."/>
            <person name="Lee T.J."/>
            <person name="Akiba M."/>
            <person name="Lee H.H."/>
            <person name="Kuo T.H."/>
            <person name="Liu D."/>
            <person name="Ke H.M."/>
            <person name="Yokoi T."/>
            <person name="Roa M.B."/>
            <person name="Lu M.J."/>
            <person name="Chang Y.Y."/>
            <person name="Ann P.J."/>
            <person name="Tsai J.N."/>
            <person name="Chen C.Y."/>
            <person name="Tzean S.S."/>
            <person name="Ota Y."/>
            <person name="Hattori T."/>
            <person name="Sahashi N."/>
            <person name="Liou R.F."/>
            <person name="Kikuchi T."/>
            <person name="Tsai I.J."/>
        </authorList>
    </citation>
    <scope>NUCLEOTIDE SEQUENCE [LARGE SCALE GENOMIC DNA]</scope>
    <source>
        <strain evidence="4 5">FFPRI411160</strain>
    </source>
</reference>
<dbReference type="Gene3D" id="3.30.160.20">
    <property type="match status" value="1"/>
</dbReference>
<keyword evidence="5" id="KW-1185">Reference proteome</keyword>
<evidence type="ECO:0000313" key="4">
    <source>
        <dbReference type="EMBL" id="PAV21241.1"/>
    </source>
</evidence>
<keyword evidence="1" id="KW-0694">RNA-binding</keyword>